<protein>
    <submittedName>
        <fullName evidence="1">Uncharacterized protein</fullName>
    </submittedName>
</protein>
<reference evidence="3 4" key="1">
    <citation type="submission" date="2018-07" db="EMBL/GenBank/DDBJ databases">
        <title>Genome sequencing of oomycete isolates from Chile give support for New Zealand origin for Phytophthora kernoviae and make available the first Nothophytophthora sp. genome.</title>
        <authorList>
            <person name="Studholme D.J."/>
            <person name="Sanfuentes E."/>
            <person name="Panda P."/>
            <person name="Hill R."/>
            <person name="Sambles C."/>
            <person name="Grant M."/>
            <person name="Williams N.M."/>
            <person name="Mcdougal R.L."/>
        </authorList>
    </citation>
    <scope>NUCLEOTIDE SEQUENCE [LARGE SCALE GENOMIC DNA]</scope>
    <source>
        <strain evidence="1">Chile6</strain>
        <strain evidence="2">Chile7</strain>
    </source>
</reference>
<organism evidence="1 3">
    <name type="scientific">Phytophthora kernoviae</name>
    <dbReference type="NCBI Taxonomy" id="325452"/>
    <lineage>
        <taxon>Eukaryota</taxon>
        <taxon>Sar</taxon>
        <taxon>Stramenopiles</taxon>
        <taxon>Oomycota</taxon>
        <taxon>Peronosporomycetes</taxon>
        <taxon>Peronosporales</taxon>
        <taxon>Peronosporaceae</taxon>
        <taxon>Phytophthora</taxon>
    </lineage>
</organism>
<dbReference type="EMBL" id="MBDO02000018">
    <property type="protein sequence ID" value="RLN67894.1"/>
    <property type="molecule type" value="Genomic_DNA"/>
</dbReference>
<dbReference type="AlphaFoldDB" id="A0A3F2S0D8"/>
<evidence type="ECO:0000313" key="4">
    <source>
        <dbReference type="Proteomes" id="UP000284657"/>
    </source>
</evidence>
<gene>
    <name evidence="2" type="ORF">BBJ29_004944</name>
    <name evidence="1" type="ORF">BBP00_00001318</name>
</gene>
<comment type="caution">
    <text evidence="1">The sequence shown here is derived from an EMBL/GenBank/DDBJ whole genome shotgun (WGS) entry which is preliminary data.</text>
</comment>
<dbReference type="Proteomes" id="UP000277300">
    <property type="component" value="Unassembled WGS sequence"/>
</dbReference>
<sequence length="126" mass="14032">MHPNPIEGHPRSHASRDINHVFNASSNYAVTDPSHYNVSINFKPNHTVNESEHHASSNQYQLRLDINTKTNTSSDKACVEDYDPQSNAGHFNDANSGRIDAIPHSCHNRLACGNSCPYIEFDCTDP</sequence>
<name>A0A3F2S0D8_9STRA</name>
<dbReference type="Proteomes" id="UP000284657">
    <property type="component" value="Unassembled WGS sequence"/>
</dbReference>
<evidence type="ECO:0000313" key="2">
    <source>
        <dbReference type="EMBL" id="RLN70638.1"/>
    </source>
</evidence>
<accession>A0A3F2S0D8</accession>
<dbReference type="EMBL" id="MBAD02000210">
    <property type="protein sequence ID" value="RLN70638.1"/>
    <property type="molecule type" value="Genomic_DNA"/>
</dbReference>
<evidence type="ECO:0000313" key="1">
    <source>
        <dbReference type="EMBL" id="RLN67894.1"/>
    </source>
</evidence>
<evidence type="ECO:0000313" key="3">
    <source>
        <dbReference type="Proteomes" id="UP000277300"/>
    </source>
</evidence>
<proteinExistence type="predicted"/>